<evidence type="ECO:0000256" key="1">
    <source>
        <dbReference type="SAM" id="Phobius"/>
    </source>
</evidence>
<keyword evidence="1" id="KW-1133">Transmembrane helix</keyword>
<feature type="transmembrane region" description="Helical" evidence="1">
    <location>
        <begin position="180"/>
        <end position="202"/>
    </location>
</feature>
<keyword evidence="3" id="KW-1185">Reference proteome</keyword>
<gene>
    <name evidence="2" type="ORF">HPBE_LOCUS12085</name>
</gene>
<dbReference type="SUPFAM" id="SSF50630">
    <property type="entry name" value="Acid proteases"/>
    <property type="match status" value="1"/>
</dbReference>
<dbReference type="OrthoDB" id="5874204at2759"/>
<keyword evidence="1" id="KW-0812">Transmembrane</keyword>
<organism evidence="3 4">
    <name type="scientific">Heligmosomoides polygyrus</name>
    <name type="common">Parasitic roundworm</name>
    <dbReference type="NCBI Taxonomy" id="6339"/>
    <lineage>
        <taxon>Eukaryota</taxon>
        <taxon>Metazoa</taxon>
        <taxon>Ecdysozoa</taxon>
        <taxon>Nematoda</taxon>
        <taxon>Chromadorea</taxon>
        <taxon>Rhabditida</taxon>
        <taxon>Rhabditina</taxon>
        <taxon>Rhabditomorpha</taxon>
        <taxon>Strongyloidea</taxon>
        <taxon>Heligmosomidae</taxon>
        <taxon>Heligmosomoides</taxon>
    </lineage>
</organism>
<name>A0A183FV04_HELPZ</name>
<accession>A0A183FV04</accession>
<reference evidence="4" key="2">
    <citation type="submission" date="2019-09" db="UniProtKB">
        <authorList>
            <consortium name="WormBaseParasite"/>
        </authorList>
    </citation>
    <scope>IDENTIFICATION</scope>
</reference>
<dbReference type="Pfam" id="PF13975">
    <property type="entry name" value="gag-asp_proteas"/>
    <property type="match status" value="1"/>
</dbReference>
<evidence type="ECO:0000313" key="4">
    <source>
        <dbReference type="WBParaSite" id="HPBE_0001208401-mRNA-1"/>
    </source>
</evidence>
<dbReference type="EMBL" id="UZAH01027349">
    <property type="protein sequence ID" value="VDO90861.1"/>
    <property type="molecule type" value="Genomic_DNA"/>
</dbReference>
<evidence type="ECO:0000313" key="2">
    <source>
        <dbReference type="EMBL" id="VDO90861.1"/>
    </source>
</evidence>
<dbReference type="AlphaFoldDB" id="A0A183FV04"/>
<accession>A0A3P7YTH1</accession>
<reference evidence="2 3" key="1">
    <citation type="submission" date="2018-11" db="EMBL/GenBank/DDBJ databases">
        <authorList>
            <consortium name="Pathogen Informatics"/>
        </authorList>
    </citation>
    <scope>NUCLEOTIDE SEQUENCE [LARGE SCALE GENOMIC DNA]</scope>
</reference>
<sequence length="546" mass="60523">MDIMATRTTDGLAITRCQQVTANHTFEKHGVNGTCYALTPALIGTDLWFSLPGTNNLIESSPTTPYPYPSKAQFAPPQRLLPPNVRLNSAAQAFLFKPPSTFFCTIDPSDVAPSSHIAMPHGSQMDISYRLAKRGIFGDAWMAVKNTTSKVRHSLTDFYDNTTNKLTEGVETLKRSILRMVLWILIPTLIVTILIGCCVLYIKFYLLRRAATTASSALFEVARNFAPRKKNRGNQANAIRADSSNELEMEPPLFVPRIYAITDMVNAVHSTLHYIELTINKVKVTALFDSGALISYMKLSTLHDVAPSTSFLPKHTTATAANGTTIHFMAAVKIPITIGRYTISHQLWIASDSDCPAQVLLGSDFIRQLNKTGLPISLDLHKHVIAIGEDHHNLVQVNHVTIRAEAPLHVMTEGTVTLPRRTTSIVRTKILGSLPSETMDVLIEDNQRWPDDLYIYDSHQLTDSLSQVHQASTHGSHPSKRLLWSNLMHPELPLLGVCQDQNVAAFALEQLVLDWTSSVSANLSTTPHWRLATSRSVNVHKLISRS</sequence>
<dbReference type="InterPro" id="IPR021109">
    <property type="entry name" value="Peptidase_aspartic_dom_sf"/>
</dbReference>
<keyword evidence="1" id="KW-0472">Membrane</keyword>
<proteinExistence type="predicted"/>
<dbReference type="Proteomes" id="UP000050761">
    <property type="component" value="Unassembled WGS sequence"/>
</dbReference>
<protein>
    <submittedName>
        <fullName evidence="4">Peptidase A2 domain-containing protein</fullName>
    </submittedName>
</protein>
<dbReference type="Gene3D" id="2.40.70.10">
    <property type="entry name" value="Acid Proteases"/>
    <property type="match status" value="1"/>
</dbReference>
<dbReference type="CDD" id="cd00303">
    <property type="entry name" value="retropepsin_like"/>
    <property type="match status" value="1"/>
</dbReference>
<dbReference type="WBParaSite" id="HPBE_0001208401-mRNA-1">
    <property type="protein sequence ID" value="HPBE_0001208401-mRNA-1"/>
    <property type="gene ID" value="HPBE_0001208401"/>
</dbReference>
<evidence type="ECO:0000313" key="3">
    <source>
        <dbReference type="Proteomes" id="UP000050761"/>
    </source>
</evidence>